<protein>
    <recommendedName>
        <fullName evidence="2">LAA1-like C-terminal TPR repeats domain-containing protein</fullName>
    </recommendedName>
</protein>
<dbReference type="GO" id="GO:0005829">
    <property type="term" value="C:cytosol"/>
    <property type="evidence" value="ECO:0007669"/>
    <property type="project" value="GOC"/>
</dbReference>
<evidence type="ECO:0000313" key="3">
    <source>
        <dbReference type="EMBL" id="ODQ49346.1"/>
    </source>
</evidence>
<dbReference type="OrthoDB" id="192608at2759"/>
<dbReference type="Pfam" id="PF20210">
    <property type="entry name" value="Laa1_Sip1_HTR5"/>
    <property type="match status" value="1"/>
</dbReference>
<dbReference type="Pfam" id="PF25808">
    <property type="entry name" value="TPR_LAA1_C"/>
    <property type="match status" value="1"/>
</dbReference>
<dbReference type="GO" id="GO:0008104">
    <property type="term" value="P:intracellular protein localization"/>
    <property type="evidence" value="ECO:0007669"/>
    <property type="project" value="TreeGrafter"/>
</dbReference>
<dbReference type="PANTHER" id="PTHR21663">
    <property type="entry name" value="HYPOTHETICAL HEAT DOMAIN-CONTAINING"/>
    <property type="match status" value="1"/>
</dbReference>
<feature type="compositionally biased region" description="Acidic residues" evidence="1">
    <location>
        <begin position="1524"/>
        <end position="1537"/>
    </location>
</feature>
<evidence type="ECO:0000256" key="1">
    <source>
        <dbReference type="SAM" id="MobiDB-lite"/>
    </source>
</evidence>
<reference evidence="3 4" key="1">
    <citation type="journal article" date="2016" name="Proc. Natl. Acad. Sci. U.S.A.">
        <title>Comparative genomics of biotechnologically important yeasts.</title>
        <authorList>
            <person name="Riley R."/>
            <person name="Haridas S."/>
            <person name="Wolfe K.H."/>
            <person name="Lopes M.R."/>
            <person name="Hittinger C.T."/>
            <person name="Goeker M."/>
            <person name="Salamov A.A."/>
            <person name="Wisecaver J.H."/>
            <person name="Long T.M."/>
            <person name="Calvey C.H."/>
            <person name="Aerts A.L."/>
            <person name="Barry K.W."/>
            <person name="Choi C."/>
            <person name="Clum A."/>
            <person name="Coughlan A.Y."/>
            <person name="Deshpande S."/>
            <person name="Douglass A.P."/>
            <person name="Hanson S.J."/>
            <person name="Klenk H.-P."/>
            <person name="LaButti K.M."/>
            <person name="Lapidus A."/>
            <person name="Lindquist E.A."/>
            <person name="Lipzen A.M."/>
            <person name="Meier-Kolthoff J.P."/>
            <person name="Ohm R.A."/>
            <person name="Otillar R.P."/>
            <person name="Pangilinan J.L."/>
            <person name="Peng Y."/>
            <person name="Rokas A."/>
            <person name="Rosa C.A."/>
            <person name="Scheuner C."/>
            <person name="Sibirny A.A."/>
            <person name="Slot J.C."/>
            <person name="Stielow J.B."/>
            <person name="Sun H."/>
            <person name="Kurtzman C.P."/>
            <person name="Blackwell M."/>
            <person name="Grigoriev I.V."/>
            <person name="Jeffries T.W."/>
        </authorList>
    </citation>
    <scope>NUCLEOTIDE SEQUENCE [LARGE SCALE GENOMIC DNA]</scope>
    <source>
        <strain evidence="3 4">NRRL Y-2026</strain>
    </source>
</reference>
<dbReference type="PANTHER" id="PTHR21663:SF0">
    <property type="entry name" value="HEAT REPEAT-CONTAINING PROTEIN 5B"/>
    <property type="match status" value="1"/>
</dbReference>
<dbReference type="InterPro" id="IPR057981">
    <property type="entry name" value="TPR_LAA1-like_C"/>
</dbReference>
<feature type="compositionally biased region" description="Acidic residues" evidence="1">
    <location>
        <begin position="1554"/>
        <end position="1565"/>
    </location>
</feature>
<proteinExistence type="predicted"/>
<feature type="region of interest" description="Disordered" evidence="1">
    <location>
        <begin position="1500"/>
        <end position="1570"/>
    </location>
</feature>
<accession>A0A1E3NTM7</accession>
<gene>
    <name evidence="3" type="ORF">PICMEDRAFT_14812</name>
</gene>
<evidence type="ECO:0000259" key="2">
    <source>
        <dbReference type="Pfam" id="PF25808"/>
    </source>
</evidence>
<feature type="region of interest" description="Disordered" evidence="1">
    <location>
        <begin position="243"/>
        <end position="263"/>
    </location>
</feature>
<dbReference type="STRING" id="763406.A0A1E3NTM7"/>
<dbReference type="GeneID" id="30177233"/>
<dbReference type="GO" id="GO:0042147">
    <property type="term" value="P:retrograde transport, endosome to Golgi"/>
    <property type="evidence" value="ECO:0007669"/>
    <property type="project" value="TreeGrafter"/>
</dbReference>
<feature type="compositionally biased region" description="Low complexity" evidence="1">
    <location>
        <begin position="1500"/>
        <end position="1518"/>
    </location>
</feature>
<dbReference type="GO" id="GO:0030139">
    <property type="term" value="C:endocytic vesicle"/>
    <property type="evidence" value="ECO:0007669"/>
    <property type="project" value="TreeGrafter"/>
</dbReference>
<dbReference type="InterPro" id="IPR046837">
    <property type="entry name" value="Laa1/Sip1/HEATR5-like_HEAT"/>
</dbReference>
<dbReference type="GO" id="GO:0006897">
    <property type="term" value="P:endocytosis"/>
    <property type="evidence" value="ECO:0007669"/>
    <property type="project" value="TreeGrafter"/>
</dbReference>
<dbReference type="GO" id="GO:0016020">
    <property type="term" value="C:membrane"/>
    <property type="evidence" value="ECO:0007669"/>
    <property type="project" value="TreeGrafter"/>
</dbReference>
<dbReference type="EMBL" id="KV454001">
    <property type="protein sequence ID" value="ODQ49346.1"/>
    <property type="molecule type" value="Genomic_DNA"/>
</dbReference>
<feature type="compositionally biased region" description="Basic and acidic residues" evidence="1">
    <location>
        <begin position="1541"/>
        <end position="1553"/>
    </location>
</feature>
<sequence length="2322" mass="264804">MDREELSFETWRPHLVYNNDTDANDLSYEKSQAYLFDKLTRLHLALQPINAAYRPELADDLVFAFDQINALLDYLVHTYEKSKHIKLLSVNINNLIAKTITFDLSVMMKNGHEKFNILLIELVNKLSDLFLANLKKISMSKNWFSSLKHLAVIVLHYVFTKFNGFLNNAKNPLLTALYKHLSKANDSYNSSIESGVFKSNFFSDMIHLVDIILTHDNSNLILDEKLFNRLLKLFKFVTKQNASSSSSLSSSSSSVPSTSVPASSNTSLYTYPLVSILHSFSILVSLLKSDRYISSLSSSKKSAITSTKYMSSIKEHTSVMFKAMDTDHKKLKLCLTKNLSDLLVFTFVVFGANIKDIDFALDSCITFLLAEYRKSSTTSNVKSSLIETLIQFISKLNLYYQTSRVKISRKESHANFVSYKFFDIMNIIYSNLFEFPTLDPSKKRKLTKEEQSEHYILINNTIAMNFAIKTLNHLDLIHKFMIDELDNDINKLIVLSKIILGNSSTEDKIRVQCLSQVVDGDNILNVWYAANLLKFAQILIEDLNEFILSDHGNLSTSNINSDIASQLINKISSLCVNKNFRVRVISVETLVKLLRVKPDMSFGIMNESLKKLTSAFDISGKSVNEEYKGSFNDNYSNSYLIVSILSFSSKDYITSDFVLKVFTLSLEFLKKFNTSVVSTNLLGSSSGVTISNLNYEKQLVSWILLLGLFNYASNDENTKSNNLFLQDPTQFLTIWKNLLAHTIPKGFIQIDQKTKGITNISEIMKIIEIKNQSLVCLIAYISYMNSSGGLQNDDLIRQLNQILIKSYTFISTFTSELSGMNVPQFLDNSLCGNKLRIFEAYLKLLPHLNIKNEINSTLLLDIVKKFCDIEKFRYQFKDPFGKFIKTSKKRIHVNSISEYSIYYIDDGVWYGLTSKFNNFKIDELMIKDKTYKVVNNRSESDIDLVPFHTQFLVESPHIQSNLSNILVFDDTAESRNFNFLNHSLLHDAFMLLYNNSYDVGYTDTMKYPVPTDTMTIDTSIELFAISFPHLSSKIQLSVLESIRSFVFYKMKESRSIESTNFDESEEGSIKLEFSLMLRKKAISINTSIAFHSLLNYMLRFNTNMSKKLSLKKEVANLIIETLKNINFEDIYLVNLNSESIGICCSLIDDSSVQEEMLNNQVSIIINSIAESSNPNVRAFNIKTLSQLTKFSSMINTSSITKTIFTLLLDPHPIVHAASLQSLDTFLSGKSNLEISSNLTHVIIDYLEKIWLNDNFGIRSATTISSNINFREHSNSVNMMVKLVRSLINTAGPTIRLWSDELKSKLSNILFNFQFLVTFDYEIVVRELLKIYEELLVFDKTIINMSNYKMLTKLLIINNFKIGVYGHSLSNIPFDDEYDNENTHECFPCTTSSKLLNISLESAFQLFKLEDEGIIDDDFENLLWIALEIDPGNESIQNIVTILLEDSMKKSSEEKFGWFNKLLNYFNISKAALLSPLMKTFVKRINNGGMYFHIPISETKATSSKKNSNNNNKETVSNKISNNAEDMDAELAEAEETLTSEQPKRSSEFSNSRENEEEDDDDDDDYNGNKLKIGANEDDMINILDLSNEQVNWKFKLFIIELLNKLLSFCKTDQKLKLSLSKKIPEFVRISFISSSSNLITLRISSLKLLGEIIELYSDMSDPLYPDVSILDQQQAQIMSTITPSFNKGSTVELAGEGIVLSSKFISSNITDIRKVGRIIKILTTSLENLAITAKGSPGSNEKENTFTKIGDLLILTKRSENKIKIYVLQAWARMMILNESNDNSNAELNTLVQNYAKVLIPLWVHTIREYAMLKYGTLKDLNFDESNEGLDLGIYEGCWVDLVEAIGIVIDDKNHYSYLVNILGDDIGKLFMVIFSLCLEYITKRSNKMKLNYSPDDMRILKSLRKLMKLELSIKILFNDYIFAEFVDIINKLILVSTESSTVDLLSTIDELLKDIFLLYFNDLRLSQTDENKQEKSPEEIYSDFDKLFELLRLVIKIVTSKLAFIKYKEISHNTCINLDGADLVLIKKCFTSFIEMINKLPPPIQKDLYSNLVYMQVLIHELNDAKLLTILLPVFQKSLANYKNLMNDDDTDDNKNLRNLFKIFKIQDSSKENQLLTFIILKTIPDIHLGESDIEIINTMIVSGLSSKDSNLISLSVQTVKSIIEHIEYTESSSSANSKRILMKLIPLLIDTMSKDDVELTEPRLFIEIFVIFIRKIHNFDSGVAAESTKLDSSYQLVLPILVFFNSRFGYESYIHDKLLELVEIDPAVFKKTIKNSNDSLKSAIQRLVNVNHVEGESESGEIPNNASTSKEAHIELKTFG</sequence>
<dbReference type="InterPro" id="IPR040108">
    <property type="entry name" value="Laa1/Sip1/HEATR5"/>
</dbReference>
<dbReference type="RefSeq" id="XP_019020459.1">
    <property type="nucleotide sequence ID" value="XM_019160546.1"/>
</dbReference>
<organism evidence="3 4">
    <name type="scientific">Pichia membranifaciens NRRL Y-2026</name>
    <dbReference type="NCBI Taxonomy" id="763406"/>
    <lineage>
        <taxon>Eukaryota</taxon>
        <taxon>Fungi</taxon>
        <taxon>Dikarya</taxon>
        <taxon>Ascomycota</taxon>
        <taxon>Saccharomycotina</taxon>
        <taxon>Pichiomycetes</taxon>
        <taxon>Pichiales</taxon>
        <taxon>Pichiaceae</taxon>
        <taxon>Pichia</taxon>
    </lineage>
</organism>
<feature type="domain" description="LAA1-like C-terminal TPR repeats" evidence="2">
    <location>
        <begin position="2132"/>
        <end position="2301"/>
    </location>
</feature>
<dbReference type="GO" id="GO:0005794">
    <property type="term" value="C:Golgi apparatus"/>
    <property type="evidence" value="ECO:0007669"/>
    <property type="project" value="TreeGrafter"/>
</dbReference>
<name>A0A1E3NTM7_9ASCO</name>
<keyword evidence="4" id="KW-1185">Reference proteome</keyword>
<evidence type="ECO:0000313" key="4">
    <source>
        <dbReference type="Proteomes" id="UP000094455"/>
    </source>
</evidence>
<dbReference type="Proteomes" id="UP000094455">
    <property type="component" value="Unassembled WGS sequence"/>
</dbReference>